<dbReference type="AlphaFoldDB" id="A0A857DGD4"/>
<keyword evidence="1" id="KW-0488">Methylation</keyword>
<proteinExistence type="predicted"/>
<protein>
    <submittedName>
        <fullName evidence="3">Prepilin-type N-terminal cleavage/methylation domain-containing protein</fullName>
    </submittedName>
</protein>
<dbReference type="NCBIfam" id="TIGR02532">
    <property type="entry name" value="IV_pilin_GFxxxE"/>
    <property type="match status" value="1"/>
</dbReference>
<dbReference type="EMBL" id="CP046996">
    <property type="protein sequence ID" value="QHA00354.1"/>
    <property type="molecule type" value="Genomic_DNA"/>
</dbReference>
<dbReference type="GO" id="GO:0015628">
    <property type="term" value="P:protein secretion by the type II secretion system"/>
    <property type="evidence" value="ECO:0007669"/>
    <property type="project" value="InterPro"/>
</dbReference>
<evidence type="ECO:0000256" key="1">
    <source>
        <dbReference type="ARBA" id="ARBA00022481"/>
    </source>
</evidence>
<evidence type="ECO:0000259" key="2">
    <source>
        <dbReference type="Pfam" id="PF08334"/>
    </source>
</evidence>
<dbReference type="RefSeq" id="WP_019225805.1">
    <property type="nucleotide sequence ID" value="NZ_CP046996.1"/>
</dbReference>
<dbReference type="InterPro" id="IPR045584">
    <property type="entry name" value="Pilin-like"/>
</dbReference>
<dbReference type="Proteomes" id="UP000430508">
    <property type="component" value="Chromosome"/>
</dbReference>
<gene>
    <name evidence="3" type="ORF">GQ588_06755</name>
</gene>
<dbReference type="Gene3D" id="3.30.700.10">
    <property type="entry name" value="Glycoprotein, Type 4 Pilin"/>
    <property type="match status" value="1"/>
</dbReference>
<accession>A0A857DGD4</accession>
<sequence length="111" mass="12240">MPKACKNGFTLWEVLLVIALLGILASMILPCYSGSINSTESEVHKVNILKIESAARLYRLDVGSYPESLNDLITCPSADLNWQGPYLEEIPACPFDPSKHYTLDDGKAVVR</sequence>
<dbReference type="InterPro" id="IPR000983">
    <property type="entry name" value="Bac_GSPG_pilin"/>
</dbReference>
<feature type="domain" description="Type II secretion system protein GspG C-terminal" evidence="2">
    <location>
        <begin position="36"/>
        <end position="101"/>
    </location>
</feature>
<dbReference type="GO" id="GO:0015627">
    <property type="term" value="C:type II protein secretion system complex"/>
    <property type="evidence" value="ECO:0007669"/>
    <property type="project" value="InterPro"/>
</dbReference>
<dbReference type="PRINTS" id="PR00813">
    <property type="entry name" value="BCTERIALGSPG"/>
</dbReference>
<dbReference type="SUPFAM" id="SSF54523">
    <property type="entry name" value="Pili subunits"/>
    <property type="match status" value="1"/>
</dbReference>
<dbReference type="Pfam" id="PF08334">
    <property type="entry name" value="T2SSG"/>
    <property type="match status" value="1"/>
</dbReference>
<dbReference type="Pfam" id="PF07963">
    <property type="entry name" value="N_methyl"/>
    <property type="match status" value="1"/>
</dbReference>
<evidence type="ECO:0000313" key="4">
    <source>
        <dbReference type="Proteomes" id="UP000430508"/>
    </source>
</evidence>
<evidence type="ECO:0000313" key="3">
    <source>
        <dbReference type="EMBL" id="QHA00354.1"/>
    </source>
</evidence>
<dbReference type="InterPro" id="IPR013545">
    <property type="entry name" value="T2SS_protein-GspG_C"/>
</dbReference>
<reference evidence="3 4" key="1">
    <citation type="submission" date="2019-12" db="EMBL/GenBank/DDBJ databases">
        <title>Sequence classification of anaerobic respiratory reductive dehalogenases: First we see many, then we see few.</title>
        <authorList>
            <person name="Molenda O."/>
            <person name="Puentes Jacome L.A."/>
            <person name="Cao X."/>
            <person name="Nesbo C.L."/>
            <person name="Tang S."/>
            <person name="Morson N."/>
            <person name="Patron J."/>
            <person name="Lomheim L."/>
            <person name="Wishart D.S."/>
            <person name="Edwards E.A."/>
        </authorList>
    </citation>
    <scope>NUCLEOTIDE SEQUENCE [LARGE SCALE GENOMIC DNA]</scope>
    <source>
        <strain evidence="3 4">12DCA</strain>
    </source>
</reference>
<organism evidence="3 4">
    <name type="scientific">Dehalobacter restrictus</name>
    <dbReference type="NCBI Taxonomy" id="55583"/>
    <lineage>
        <taxon>Bacteria</taxon>
        <taxon>Bacillati</taxon>
        <taxon>Bacillota</taxon>
        <taxon>Clostridia</taxon>
        <taxon>Eubacteriales</taxon>
        <taxon>Desulfitobacteriaceae</taxon>
        <taxon>Dehalobacter</taxon>
    </lineage>
</organism>
<name>A0A857DGD4_9FIRM</name>
<dbReference type="InterPro" id="IPR012902">
    <property type="entry name" value="N_methyl_site"/>
</dbReference>